<evidence type="ECO:0000256" key="4">
    <source>
        <dbReference type="ARBA" id="ARBA00023136"/>
    </source>
</evidence>
<evidence type="ECO:0000256" key="2">
    <source>
        <dbReference type="ARBA" id="ARBA00022692"/>
    </source>
</evidence>
<dbReference type="InterPro" id="IPR050598">
    <property type="entry name" value="AminoAcid_Transporter"/>
</dbReference>
<evidence type="ECO:0000256" key="3">
    <source>
        <dbReference type="ARBA" id="ARBA00022989"/>
    </source>
</evidence>
<comment type="subcellular location">
    <subcellularLocation>
        <location evidence="1">Membrane</location>
        <topology evidence="1">Multi-pass membrane protein</topology>
    </subcellularLocation>
</comment>
<feature type="transmembrane region" description="Helical" evidence="6">
    <location>
        <begin position="378"/>
        <end position="402"/>
    </location>
</feature>
<dbReference type="Proteomes" id="UP001344906">
    <property type="component" value="Unassembled WGS sequence"/>
</dbReference>
<dbReference type="PANTHER" id="PTHR11785">
    <property type="entry name" value="AMINO ACID TRANSPORTER"/>
    <property type="match status" value="1"/>
</dbReference>
<evidence type="ECO:0000313" key="7">
    <source>
        <dbReference type="EMBL" id="GLV58523.1"/>
    </source>
</evidence>
<comment type="caution">
    <text evidence="7">The sequence shown here is derived from an EMBL/GenBank/DDBJ whole genome shotgun (WGS) entry which is preliminary data.</text>
</comment>
<feature type="transmembrane region" description="Helical" evidence="6">
    <location>
        <begin position="182"/>
        <end position="200"/>
    </location>
</feature>
<feature type="transmembrane region" description="Helical" evidence="6">
    <location>
        <begin position="53"/>
        <end position="78"/>
    </location>
</feature>
<feature type="transmembrane region" description="Helical" evidence="6">
    <location>
        <begin position="84"/>
        <end position="103"/>
    </location>
</feature>
<sequence length="498" mass="53968">MGSSGLNEGSKRDGTGTKQGGVAEQANGGFVRSVNLRTAIAINMTQMCGIGPFITIPLMVAAFGGPQAILGWVAGALLALSDGLIWAELGAAMPGAGGTYIYLREAFQYRTGRLMPFIFTWTAVLFIPLIMSTGINGLVSYLGYLWPNMTWWQIDLVSFALTGLVLFALYRRIESIGILSNVLFIVMLIAIGTVIVASYTHFNPALAFSYPSGAFTLDSHFWGGLGAGLVIGIYDYLGYNTTAYMGAEVRNPGRAIPWSIIISICGMMLLYLALNIGVMGVVPWQTVAKSSSVASLVLETAWGRGVSSVVTVLILITAFASVFAGLLGGSRVPYNAARDGVFLRQFGKLHPRYHFPHVALIVMCVITALASILPLGTIISILTAVIVIVQALGQVAALTVLRRRQSELKRPYRMWLYPLFSILALVGWVYVFIASGLSGTQFILPIWTNPMAMAIAWTLLGIIAYLLWARFVEHTWPFGPKEIKEEYLEQPEEAEASA</sequence>
<accession>A0ABQ6FZ53</accession>
<feature type="transmembrane region" description="Helical" evidence="6">
    <location>
        <begin position="353"/>
        <end position="372"/>
    </location>
</feature>
<keyword evidence="4 6" id="KW-0472">Membrane</keyword>
<feature type="region of interest" description="Disordered" evidence="5">
    <location>
        <begin position="1"/>
        <end position="23"/>
    </location>
</feature>
<organism evidence="7 8">
    <name type="scientific">Dictyobacter halimunensis</name>
    <dbReference type="NCBI Taxonomy" id="3026934"/>
    <lineage>
        <taxon>Bacteria</taxon>
        <taxon>Bacillati</taxon>
        <taxon>Chloroflexota</taxon>
        <taxon>Ktedonobacteria</taxon>
        <taxon>Ktedonobacterales</taxon>
        <taxon>Dictyobacteraceae</taxon>
        <taxon>Dictyobacter</taxon>
    </lineage>
</organism>
<evidence type="ECO:0000256" key="6">
    <source>
        <dbReference type="SAM" id="Phobius"/>
    </source>
</evidence>
<protein>
    <submittedName>
        <fullName evidence="7">Amino acid permease</fullName>
    </submittedName>
</protein>
<dbReference type="InterPro" id="IPR002293">
    <property type="entry name" value="AA/rel_permease1"/>
</dbReference>
<feature type="transmembrane region" description="Helical" evidence="6">
    <location>
        <begin position="446"/>
        <end position="468"/>
    </location>
</feature>
<evidence type="ECO:0000313" key="8">
    <source>
        <dbReference type="Proteomes" id="UP001344906"/>
    </source>
</evidence>
<evidence type="ECO:0000256" key="5">
    <source>
        <dbReference type="SAM" id="MobiDB-lite"/>
    </source>
</evidence>
<evidence type="ECO:0000256" key="1">
    <source>
        <dbReference type="ARBA" id="ARBA00004141"/>
    </source>
</evidence>
<keyword evidence="3 6" id="KW-1133">Transmembrane helix</keyword>
<proteinExistence type="predicted"/>
<name>A0ABQ6FZ53_9CHLR</name>
<dbReference type="Pfam" id="PF13520">
    <property type="entry name" value="AA_permease_2"/>
    <property type="match status" value="1"/>
</dbReference>
<dbReference type="EMBL" id="BSRI01000002">
    <property type="protein sequence ID" value="GLV58523.1"/>
    <property type="molecule type" value="Genomic_DNA"/>
</dbReference>
<dbReference type="PANTHER" id="PTHR11785:SF512">
    <property type="entry name" value="SOBREMESA, ISOFORM B"/>
    <property type="match status" value="1"/>
</dbReference>
<feature type="transmembrane region" description="Helical" evidence="6">
    <location>
        <begin position="302"/>
        <end position="328"/>
    </location>
</feature>
<keyword evidence="2 6" id="KW-0812">Transmembrane</keyword>
<feature type="transmembrane region" description="Helical" evidence="6">
    <location>
        <begin position="220"/>
        <end position="237"/>
    </location>
</feature>
<reference evidence="7 8" key="1">
    <citation type="submission" date="2023-02" db="EMBL/GenBank/DDBJ databases">
        <title>Dictyobacter halimunensis sp. nov., a new member of the class Ktedonobacteria from forest soil in a geothermal area.</title>
        <authorList>
            <person name="Rachmania M.K."/>
            <person name="Ningsih F."/>
            <person name="Sakai Y."/>
            <person name="Yabe S."/>
            <person name="Yokota A."/>
            <person name="Sjamsuridzal W."/>
        </authorList>
    </citation>
    <scope>NUCLEOTIDE SEQUENCE [LARGE SCALE GENOMIC DNA]</scope>
    <source>
        <strain evidence="7 8">S3.2.2.5</strain>
    </source>
</reference>
<feature type="transmembrane region" description="Helical" evidence="6">
    <location>
        <begin position="151"/>
        <end position="170"/>
    </location>
</feature>
<gene>
    <name evidence="7" type="ORF">KDH_53540</name>
</gene>
<feature type="transmembrane region" description="Helical" evidence="6">
    <location>
        <begin position="414"/>
        <end position="434"/>
    </location>
</feature>
<dbReference type="PIRSF" id="PIRSF006060">
    <property type="entry name" value="AA_transporter"/>
    <property type="match status" value="1"/>
</dbReference>
<dbReference type="Gene3D" id="1.20.1740.10">
    <property type="entry name" value="Amino acid/polyamine transporter I"/>
    <property type="match status" value="1"/>
</dbReference>
<feature type="transmembrane region" description="Helical" evidence="6">
    <location>
        <begin position="258"/>
        <end position="282"/>
    </location>
</feature>
<keyword evidence="8" id="KW-1185">Reference proteome</keyword>
<feature type="transmembrane region" description="Helical" evidence="6">
    <location>
        <begin position="115"/>
        <end position="139"/>
    </location>
</feature>